<dbReference type="InterPro" id="IPR027417">
    <property type="entry name" value="P-loop_NTPase"/>
</dbReference>
<dbReference type="Pfam" id="PF00270">
    <property type="entry name" value="DEAD"/>
    <property type="match status" value="1"/>
</dbReference>
<dbReference type="PANTHER" id="PTHR11472">
    <property type="entry name" value="DNA REPAIR DEAD HELICASE RAD3/XP-D SUBFAMILY MEMBER"/>
    <property type="match status" value="1"/>
</dbReference>
<organism evidence="5">
    <name type="scientific">marine metagenome</name>
    <dbReference type="NCBI Taxonomy" id="408172"/>
    <lineage>
        <taxon>unclassified sequences</taxon>
        <taxon>metagenomes</taxon>
        <taxon>ecological metagenomes</taxon>
    </lineage>
</organism>
<keyword evidence="3" id="KW-0067">ATP-binding</keyword>
<dbReference type="GO" id="GO:0005524">
    <property type="term" value="F:ATP binding"/>
    <property type="evidence" value="ECO:0007669"/>
    <property type="project" value="UniProtKB-KW"/>
</dbReference>
<dbReference type="GO" id="GO:0016787">
    <property type="term" value="F:hydrolase activity"/>
    <property type="evidence" value="ECO:0007669"/>
    <property type="project" value="UniProtKB-KW"/>
</dbReference>
<dbReference type="InterPro" id="IPR011545">
    <property type="entry name" value="DEAD/DEAH_box_helicase_dom"/>
</dbReference>
<sequence>MSTAVADILDDGGILIAEAGTGIGKTLAYLVPIILSRKRVLISTGTKNLQEQIYFKDLPALEEALGVRFTATYMKGRANYLCLHRFEAQYQNPTPRSATDDAYLTTIKKWLAVTETGDRAELENIPEDLPSWHDISATNENCIGRECTQYEECFVTRMRQRASASDLVIVNHHLLCADAAVRQSAYGEVIPTCDYAVIDEAHQLEEIATQY</sequence>
<dbReference type="GO" id="GO:0003678">
    <property type="term" value="F:DNA helicase activity"/>
    <property type="evidence" value="ECO:0007669"/>
    <property type="project" value="TreeGrafter"/>
</dbReference>
<dbReference type="GO" id="GO:0003676">
    <property type="term" value="F:nucleic acid binding"/>
    <property type="evidence" value="ECO:0007669"/>
    <property type="project" value="InterPro"/>
</dbReference>
<name>A0A381Z1H7_9ZZZZ</name>
<evidence type="ECO:0000313" key="5">
    <source>
        <dbReference type="EMBL" id="SVA83059.1"/>
    </source>
</evidence>
<keyword evidence="2" id="KW-0378">Hydrolase</keyword>
<gene>
    <name evidence="5" type="ORF">METZ01_LOCUS135913</name>
</gene>
<keyword evidence="1" id="KW-0547">Nucleotide-binding</keyword>
<dbReference type="PANTHER" id="PTHR11472:SF34">
    <property type="entry name" value="REGULATOR OF TELOMERE ELONGATION HELICASE 1"/>
    <property type="match status" value="1"/>
</dbReference>
<feature type="non-terminal residue" evidence="5">
    <location>
        <position position="211"/>
    </location>
</feature>
<dbReference type="Gene3D" id="3.40.50.300">
    <property type="entry name" value="P-loop containing nucleotide triphosphate hydrolases"/>
    <property type="match status" value="1"/>
</dbReference>
<proteinExistence type="predicted"/>
<dbReference type="GO" id="GO:0006281">
    <property type="term" value="P:DNA repair"/>
    <property type="evidence" value="ECO:0007669"/>
    <property type="project" value="TreeGrafter"/>
</dbReference>
<reference evidence="5" key="1">
    <citation type="submission" date="2018-05" db="EMBL/GenBank/DDBJ databases">
        <authorList>
            <person name="Lanie J.A."/>
            <person name="Ng W.-L."/>
            <person name="Kazmierczak K.M."/>
            <person name="Andrzejewski T.M."/>
            <person name="Davidsen T.M."/>
            <person name="Wayne K.J."/>
            <person name="Tettelin H."/>
            <person name="Glass J.I."/>
            <person name="Rusch D."/>
            <person name="Podicherti R."/>
            <person name="Tsui H.-C.T."/>
            <person name="Winkler M.E."/>
        </authorList>
    </citation>
    <scope>NUCLEOTIDE SEQUENCE</scope>
</reference>
<dbReference type="AlphaFoldDB" id="A0A381Z1H7"/>
<protein>
    <recommendedName>
        <fullName evidence="4">Helicase ATP-binding domain-containing protein</fullName>
    </recommendedName>
</protein>
<accession>A0A381Z1H7</accession>
<dbReference type="SUPFAM" id="SSF52540">
    <property type="entry name" value="P-loop containing nucleoside triphosphate hydrolases"/>
    <property type="match status" value="1"/>
</dbReference>
<feature type="domain" description="Helicase ATP-binding" evidence="4">
    <location>
        <begin position="1"/>
        <end position="211"/>
    </location>
</feature>
<evidence type="ECO:0000256" key="1">
    <source>
        <dbReference type="ARBA" id="ARBA00022741"/>
    </source>
</evidence>
<dbReference type="InterPro" id="IPR045028">
    <property type="entry name" value="DinG/Rad3-like"/>
</dbReference>
<dbReference type="InterPro" id="IPR014013">
    <property type="entry name" value="Helic_SF1/SF2_ATP-bd_DinG/Rad3"/>
</dbReference>
<dbReference type="EMBL" id="UINC01019595">
    <property type="protein sequence ID" value="SVA83059.1"/>
    <property type="molecule type" value="Genomic_DNA"/>
</dbReference>
<evidence type="ECO:0000259" key="4">
    <source>
        <dbReference type="PROSITE" id="PS51193"/>
    </source>
</evidence>
<dbReference type="PROSITE" id="PS51193">
    <property type="entry name" value="HELICASE_ATP_BIND_2"/>
    <property type="match status" value="1"/>
</dbReference>
<evidence type="ECO:0000256" key="3">
    <source>
        <dbReference type="ARBA" id="ARBA00022840"/>
    </source>
</evidence>
<evidence type="ECO:0000256" key="2">
    <source>
        <dbReference type="ARBA" id="ARBA00022801"/>
    </source>
</evidence>